<keyword evidence="3" id="KW-1185">Reference proteome</keyword>
<feature type="region of interest" description="Disordered" evidence="1">
    <location>
        <begin position="146"/>
        <end position="172"/>
    </location>
</feature>
<dbReference type="VEuPathDB" id="MicrosporidiaDB:M153_2140005522"/>
<evidence type="ECO:0000313" key="2">
    <source>
        <dbReference type="EMBL" id="KRH94542.1"/>
    </source>
</evidence>
<sequence>MDNCICKPYNENNSRGNHKMNPNLTCEKKRIPKQKCYCYECFRCPNGEKSCNSEHFLSLEKLKTLSTGNSESTNIIQNCIKGRDNSIEEINLYFDNEPNKNSFTSRLNYFKVNNGEKSYLSAGSLHYPIEFFANPKNIQIKNEEINQRPSNMSNQNDIQISKENTNQRPYNM</sequence>
<feature type="compositionally biased region" description="Polar residues" evidence="1">
    <location>
        <begin position="147"/>
        <end position="172"/>
    </location>
</feature>
<organism evidence="2 3">
    <name type="scientific">Pseudoloma neurophilia</name>
    <dbReference type="NCBI Taxonomy" id="146866"/>
    <lineage>
        <taxon>Eukaryota</taxon>
        <taxon>Fungi</taxon>
        <taxon>Fungi incertae sedis</taxon>
        <taxon>Microsporidia</taxon>
        <taxon>Pseudoloma</taxon>
    </lineage>
</organism>
<proteinExistence type="predicted"/>
<dbReference type="Proteomes" id="UP000051530">
    <property type="component" value="Unassembled WGS sequence"/>
</dbReference>
<evidence type="ECO:0000313" key="3">
    <source>
        <dbReference type="Proteomes" id="UP000051530"/>
    </source>
</evidence>
<evidence type="ECO:0000256" key="1">
    <source>
        <dbReference type="SAM" id="MobiDB-lite"/>
    </source>
</evidence>
<dbReference type="EMBL" id="LGUB01000060">
    <property type="protein sequence ID" value="KRH94542.1"/>
    <property type="molecule type" value="Genomic_DNA"/>
</dbReference>
<name>A0A0R0M4M7_9MICR</name>
<comment type="caution">
    <text evidence="2">The sequence shown here is derived from an EMBL/GenBank/DDBJ whole genome shotgun (WGS) entry which is preliminary data.</text>
</comment>
<dbReference type="AlphaFoldDB" id="A0A0R0M4M7"/>
<accession>A0A0R0M4M7</accession>
<protein>
    <submittedName>
        <fullName evidence="2">Uncharacterized protein</fullName>
    </submittedName>
</protein>
<gene>
    <name evidence="2" type="ORF">M153_2140005522</name>
</gene>
<reference evidence="2 3" key="1">
    <citation type="submission" date="2015-07" db="EMBL/GenBank/DDBJ databases">
        <title>The genome of Pseudoloma neurophilia, a relevant intracellular parasite of the zebrafish.</title>
        <authorList>
            <person name="Ndikumana S."/>
            <person name="Pelin A."/>
            <person name="Sanders J."/>
            <person name="Corradi N."/>
        </authorList>
    </citation>
    <scope>NUCLEOTIDE SEQUENCE [LARGE SCALE GENOMIC DNA]</scope>
    <source>
        <strain evidence="2 3">MK1</strain>
    </source>
</reference>